<evidence type="ECO:0000259" key="1">
    <source>
        <dbReference type="PROSITE" id="PS51664"/>
    </source>
</evidence>
<dbReference type="NCBIfam" id="TIGR03882">
    <property type="entry name" value="cyclo_dehyd_2"/>
    <property type="match status" value="1"/>
</dbReference>
<dbReference type="InterPro" id="IPR003776">
    <property type="entry name" value="YcaO-like_dom"/>
</dbReference>
<dbReference type="PROSITE" id="PS51664">
    <property type="entry name" value="YCAO"/>
    <property type="match status" value="1"/>
</dbReference>
<dbReference type="SUPFAM" id="SSF69572">
    <property type="entry name" value="Activating enzymes of the ubiquitin-like proteins"/>
    <property type="match status" value="1"/>
</dbReference>
<dbReference type="InterPro" id="IPR027624">
    <property type="entry name" value="TOMM_cyclo_SagD"/>
</dbReference>
<dbReference type="InterPro" id="IPR022291">
    <property type="entry name" value="Bacteriocin_synth_cyclodeHase"/>
</dbReference>
<dbReference type="InterPro" id="IPR035985">
    <property type="entry name" value="Ubiquitin-activating_enz"/>
</dbReference>
<dbReference type="Proteomes" id="UP001056500">
    <property type="component" value="Chromosome"/>
</dbReference>
<sequence>MSAVFLVIGEGLLADLVCKELHGQFQIVRQPDVKTNVSHAVDLALVLHDAWNPAVHQEAEEVFQPAGIPWLRGFVSFGEGVVGPLVRPGIPGCSRCADLRKLMASNDRKELSELYMILREQGGPSQDAWASHNGLLHVAYLVAAEAQRIVTGAEVCLESNVFLINLKTLQSSRHFILPDPACAFCGHVPDDSALAARITLQPRPKISADSYRCRSMDELKNVLKKDYLDYRTGFLNGKLRDLVSPFADVSVNLPLFSGDESTAGRTHSYEVSECTAILEGLERYCGLTPRSKRTVVHDSYRKLADHALNPLTVGVHTQEQYEKPGFPFQRFDPDRPMNWVWGYSFLQERPLLVPQMIAYYNLGDGEGIVFETSNGCALGGSLEEAIFYGILEVVERDSFLMTWYANMRLPRLDPASANDQELNLMLERIRAVADFDVYLFNATMENGIPSIWTLAKSRRQEGMNLICAGGAHPDPVRAVKSSLHEVATMMLTLNEKFETNREKYVSMLGNPSLLQKMEDHSMVYALPEAEERLHFLLDENRPLQTFEEAFQKRAKHEDLTDDLQDILQSFRRLNMDVIVVDQTTPEILRNGLHCVKVLIPGTLPMTFGHHFTRLTGLDRVLRVPAELGYVKRPLTPEELNPYPHPFP</sequence>
<protein>
    <submittedName>
        <fullName evidence="2">TOMM leader peptide-binding protein</fullName>
    </submittedName>
</protein>
<reference evidence="2" key="1">
    <citation type="submission" date="2022-06" db="EMBL/GenBank/DDBJ databases">
        <title>Genome sequencing of Brevibacillus sp. BB3-R1.</title>
        <authorList>
            <person name="Heo J."/>
            <person name="Lee D."/>
            <person name="Won M."/>
            <person name="Han B.-H."/>
            <person name="Hong S.-B."/>
            <person name="Kwon S.-W."/>
        </authorList>
    </citation>
    <scope>NUCLEOTIDE SEQUENCE</scope>
    <source>
        <strain evidence="2">BB3-R1</strain>
    </source>
</reference>
<dbReference type="Pfam" id="PF02624">
    <property type="entry name" value="YcaO"/>
    <property type="match status" value="1"/>
</dbReference>
<proteinExistence type="predicted"/>
<evidence type="ECO:0000313" key="3">
    <source>
        <dbReference type="Proteomes" id="UP001056500"/>
    </source>
</evidence>
<dbReference type="PANTHER" id="PTHR37809">
    <property type="entry name" value="RIBOSOMAL PROTEIN S12 METHYLTHIOTRANSFERASE ACCESSORY FACTOR YCAO"/>
    <property type="match status" value="1"/>
</dbReference>
<keyword evidence="3" id="KW-1185">Reference proteome</keyword>
<feature type="domain" description="YcaO" evidence="1">
    <location>
        <begin position="264"/>
        <end position="647"/>
    </location>
</feature>
<dbReference type="NCBIfam" id="TIGR03604">
    <property type="entry name" value="TOMM_cyclo_SagD"/>
    <property type="match status" value="1"/>
</dbReference>
<organism evidence="2 3">
    <name type="scientific">Brevibacillus ruminantium</name>
    <dbReference type="NCBI Taxonomy" id="2950604"/>
    <lineage>
        <taxon>Bacteria</taxon>
        <taxon>Bacillati</taxon>
        <taxon>Bacillota</taxon>
        <taxon>Bacilli</taxon>
        <taxon>Bacillales</taxon>
        <taxon>Paenibacillaceae</taxon>
        <taxon>Brevibacillus</taxon>
    </lineage>
</organism>
<accession>A0ABY4W8N4</accession>
<dbReference type="RefSeq" id="WP_251870361.1">
    <property type="nucleotide sequence ID" value="NZ_CP098755.1"/>
</dbReference>
<dbReference type="Gene3D" id="3.30.160.660">
    <property type="match status" value="1"/>
</dbReference>
<gene>
    <name evidence="2" type="ORF">NDK47_13880</name>
</gene>
<dbReference type="EMBL" id="CP098755">
    <property type="protein sequence ID" value="USG63279.1"/>
    <property type="molecule type" value="Genomic_DNA"/>
</dbReference>
<dbReference type="Gene3D" id="3.30.40.250">
    <property type="match status" value="1"/>
</dbReference>
<name>A0ABY4W8N4_9BACL</name>
<dbReference type="Gene3D" id="3.40.50.720">
    <property type="entry name" value="NAD(P)-binding Rossmann-like Domain"/>
    <property type="match status" value="1"/>
</dbReference>
<dbReference type="Gene3D" id="3.30.1330.230">
    <property type="match status" value="1"/>
</dbReference>
<dbReference type="PANTHER" id="PTHR37809:SF1">
    <property type="entry name" value="RIBOSOMAL PROTEIN S12 METHYLTHIOTRANSFERASE ACCESSORY FACTOR YCAO"/>
    <property type="match status" value="1"/>
</dbReference>
<evidence type="ECO:0000313" key="2">
    <source>
        <dbReference type="EMBL" id="USG63279.1"/>
    </source>
</evidence>